<evidence type="ECO:0000256" key="3">
    <source>
        <dbReference type="ARBA" id="ARBA00022729"/>
    </source>
</evidence>
<evidence type="ECO:0000256" key="4">
    <source>
        <dbReference type="ARBA" id="ARBA00023136"/>
    </source>
</evidence>
<dbReference type="Pfam" id="PF07980">
    <property type="entry name" value="SusD_RagB"/>
    <property type="match status" value="1"/>
</dbReference>
<protein>
    <submittedName>
        <fullName evidence="9">RagB/SusD family nutrient uptake outer membrane protein</fullName>
    </submittedName>
</protein>
<dbReference type="InterPro" id="IPR033985">
    <property type="entry name" value="SusD-like_N"/>
</dbReference>
<dbReference type="InterPro" id="IPR012944">
    <property type="entry name" value="SusD_RagB_dom"/>
</dbReference>
<name>A0A928BW43_XYLRU</name>
<feature type="chain" id="PRO_5037918078" evidence="6">
    <location>
        <begin position="18"/>
        <end position="555"/>
    </location>
</feature>
<comment type="caution">
    <text evidence="9">The sequence shown here is derived from an EMBL/GenBank/DDBJ whole genome shotgun (WGS) entry which is preliminary data.</text>
</comment>
<comment type="similarity">
    <text evidence="2">Belongs to the SusD family.</text>
</comment>
<feature type="signal peptide" evidence="6">
    <location>
        <begin position="1"/>
        <end position="17"/>
    </location>
</feature>
<proteinExistence type="inferred from homology"/>
<dbReference type="InterPro" id="IPR011990">
    <property type="entry name" value="TPR-like_helical_dom_sf"/>
</dbReference>
<keyword evidence="3 6" id="KW-0732">Signal</keyword>
<evidence type="ECO:0000259" key="8">
    <source>
        <dbReference type="Pfam" id="PF14322"/>
    </source>
</evidence>
<organism evidence="9 10">
    <name type="scientific">Xylanibacter ruminicola</name>
    <name type="common">Prevotella ruminicola</name>
    <dbReference type="NCBI Taxonomy" id="839"/>
    <lineage>
        <taxon>Bacteria</taxon>
        <taxon>Pseudomonadati</taxon>
        <taxon>Bacteroidota</taxon>
        <taxon>Bacteroidia</taxon>
        <taxon>Bacteroidales</taxon>
        <taxon>Prevotellaceae</taxon>
        <taxon>Xylanibacter</taxon>
    </lineage>
</organism>
<dbReference type="Proteomes" id="UP000763088">
    <property type="component" value="Unassembled WGS sequence"/>
</dbReference>
<dbReference type="Gene3D" id="1.25.40.390">
    <property type="match status" value="1"/>
</dbReference>
<feature type="domain" description="SusD-like N-terminal" evidence="8">
    <location>
        <begin position="34"/>
        <end position="212"/>
    </location>
</feature>
<comment type="subcellular location">
    <subcellularLocation>
        <location evidence="1">Cell outer membrane</location>
    </subcellularLocation>
</comment>
<sequence length="555" mass="62747">MKTNIKGLFLAGLAAMAVGCTNLDVDVESQYTEYPINDITIEAKMADIYYHFSGVLGRRYMEQMCLSSDEYSAASFGGGWYDGGAYAHPSLHNYTYEDATLDWFGVVTEGISKANKAIQELGGNDAGADVASARAIRAYFHWIIMDLWGDVPILDRIPADGETVARQPRADVARWLESELLDVIPDLTTEVNSNTYGKPTRWMAEALLAKIYINWPVYTASAVENYDAATAKNEKLADCIAMCNDIINSGKFNLGSMSYREKFSYNNGPQVEDFIYAMPYDTNLRQGMQYGRSRCWKNIKKMNPSYFGDVLSQSGGGYITMTPEFVKKTFILKGDERNKCVIGLSSNYDDYRYVEGEDENTVFVYNKSTLAMTKEIALTAGAGSDPIKININVTLDNPEDATLDMGDNITGYSKGCRSVKWFVIDDDFKNGRNQSNDVPLFRYADILLMKAEALTRQNGANSDAKELVNQIRAYANAEQMEENPTLEDIYDERGREFFDENWRRNDMIRFGHFEDEYFPHYKSFPTARFEKTCRIAPIHKDILNLNPTWSQNAGY</sequence>
<dbReference type="PROSITE" id="PS51257">
    <property type="entry name" value="PROKAR_LIPOPROTEIN"/>
    <property type="match status" value="1"/>
</dbReference>
<dbReference type="EMBL" id="SUYD01000015">
    <property type="protein sequence ID" value="MBE6267085.1"/>
    <property type="molecule type" value="Genomic_DNA"/>
</dbReference>
<evidence type="ECO:0000259" key="7">
    <source>
        <dbReference type="Pfam" id="PF07980"/>
    </source>
</evidence>
<feature type="domain" description="RagB/SusD" evidence="7">
    <location>
        <begin position="275"/>
        <end position="555"/>
    </location>
</feature>
<evidence type="ECO:0000313" key="10">
    <source>
        <dbReference type="Proteomes" id="UP000763088"/>
    </source>
</evidence>
<accession>A0A928BW43</accession>
<evidence type="ECO:0000256" key="5">
    <source>
        <dbReference type="ARBA" id="ARBA00023237"/>
    </source>
</evidence>
<evidence type="ECO:0000256" key="6">
    <source>
        <dbReference type="SAM" id="SignalP"/>
    </source>
</evidence>
<dbReference type="AlphaFoldDB" id="A0A928BW43"/>
<dbReference type="GO" id="GO:0009279">
    <property type="term" value="C:cell outer membrane"/>
    <property type="evidence" value="ECO:0007669"/>
    <property type="project" value="UniProtKB-SubCell"/>
</dbReference>
<keyword evidence="4" id="KW-0472">Membrane</keyword>
<evidence type="ECO:0000313" key="9">
    <source>
        <dbReference type="EMBL" id="MBE6267085.1"/>
    </source>
</evidence>
<keyword evidence="5" id="KW-0998">Cell outer membrane</keyword>
<dbReference type="Pfam" id="PF14322">
    <property type="entry name" value="SusD-like_3"/>
    <property type="match status" value="1"/>
</dbReference>
<gene>
    <name evidence="9" type="ORF">E7102_11585</name>
</gene>
<evidence type="ECO:0000256" key="2">
    <source>
        <dbReference type="ARBA" id="ARBA00006275"/>
    </source>
</evidence>
<evidence type="ECO:0000256" key="1">
    <source>
        <dbReference type="ARBA" id="ARBA00004442"/>
    </source>
</evidence>
<dbReference type="SUPFAM" id="SSF48452">
    <property type="entry name" value="TPR-like"/>
    <property type="match status" value="1"/>
</dbReference>
<reference evidence="9" key="1">
    <citation type="submission" date="2019-04" db="EMBL/GenBank/DDBJ databases">
        <title>Evolution of Biomass-Degrading Anaerobic Consortia Revealed by Metagenomics.</title>
        <authorList>
            <person name="Peng X."/>
        </authorList>
    </citation>
    <scope>NUCLEOTIDE SEQUENCE</scope>
    <source>
        <strain evidence="9">SIG141</strain>
    </source>
</reference>